<reference evidence="2" key="2">
    <citation type="journal article" date="2024" name="Plant">
        <title>Genomic evolution and insights into agronomic trait innovations of Sesamum species.</title>
        <authorList>
            <person name="Miao H."/>
            <person name="Wang L."/>
            <person name="Qu L."/>
            <person name="Liu H."/>
            <person name="Sun Y."/>
            <person name="Le M."/>
            <person name="Wang Q."/>
            <person name="Wei S."/>
            <person name="Zheng Y."/>
            <person name="Lin W."/>
            <person name="Duan Y."/>
            <person name="Cao H."/>
            <person name="Xiong S."/>
            <person name="Wang X."/>
            <person name="Wei L."/>
            <person name="Li C."/>
            <person name="Ma Q."/>
            <person name="Ju M."/>
            <person name="Zhao R."/>
            <person name="Li G."/>
            <person name="Mu C."/>
            <person name="Tian Q."/>
            <person name="Mei H."/>
            <person name="Zhang T."/>
            <person name="Gao T."/>
            <person name="Zhang H."/>
        </authorList>
    </citation>
    <scope>NUCLEOTIDE SEQUENCE</scope>
    <source>
        <strain evidence="2">3651</strain>
    </source>
</reference>
<evidence type="ECO:0000256" key="1">
    <source>
        <dbReference type="SAM" id="MobiDB-lite"/>
    </source>
</evidence>
<protein>
    <submittedName>
        <fullName evidence="2">Uncharacterized protein</fullName>
    </submittedName>
</protein>
<evidence type="ECO:0000313" key="3">
    <source>
        <dbReference type="Proteomes" id="UP001293254"/>
    </source>
</evidence>
<keyword evidence="3" id="KW-1185">Reference proteome</keyword>
<dbReference type="Proteomes" id="UP001293254">
    <property type="component" value="Unassembled WGS sequence"/>
</dbReference>
<sequence>MHHAERPRHWTHPVGAHHSHAQCRKAKALTHPADIDSTNPITHTDQPAELACLLDCCTMLTALASLCAAYRTSIGPCQQKGATNYPLIKEPDVPVGDKFPSSLPNT</sequence>
<comment type="caution">
    <text evidence="2">The sequence shown here is derived from an EMBL/GenBank/DDBJ whole genome shotgun (WGS) entry which is preliminary data.</text>
</comment>
<evidence type="ECO:0000313" key="2">
    <source>
        <dbReference type="EMBL" id="KAK4421987.1"/>
    </source>
</evidence>
<feature type="region of interest" description="Disordered" evidence="1">
    <location>
        <begin position="1"/>
        <end position="26"/>
    </location>
</feature>
<feature type="region of interest" description="Disordered" evidence="1">
    <location>
        <begin position="85"/>
        <end position="106"/>
    </location>
</feature>
<dbReference type="AlphaFoldDB" id="A0AAE1Y1W2"/>
<reference evidence="2" key="1">
    <citation type="submission" date="2020-06" db="EMBL/GenBank/DDBJ databases">
        <authorList>
            <person name="Li T."/>
            <person name="Hu X."/>
            <person name="Zhang T."/>
            <person name="Song X."/>
            <person name="Zhang H."/>
            <person name="Dai N."/>
            <person name="Sheng W."/>
            <person name="Hou X."/>
            <person name="Wei L."/>
        </authorList>
    </citation>
    <scope>NUCLEOTIDE SEQUENCE</scope>
    <source>
        <strain evidence="2">3651</strain>
        <tissue evidence="2">Leaf</tissue>
    </source>
</reference>
<organism evidence="2 3">
    <name type="scientific">Sesamum alatum</name>
    <dbReference type="NCBI Taxonomy" id="300844"/>
    <lineage>
        <taxon>Eukaryota</taxon>
        <taxon>Viridiplantae</taxon>
        <taxon>Streptophyta</taxon>
        <taxon>Embryophyta</taxon>
        <taxon>Tracheophyta</taxon>
        <taxon>Spermatophyta</taxon>
        <taxon>Magnoliopsida</taxon>
        <taxon>eudicotyledons</taxon>
        <taxon>Gunneridae</taxon>
        <taxon>Pentapetalae</taxon>
        <taxon>asterids</taxon>
        <taxon>lamiids</taxon>
        <taxon>Lamiales</taxon>
        <taxon>Pedaliaceae</taxon>
        <taxon>Sesamum</taxon>
    </lineage>
</organism>
<accession>A0AAE1Y1W2</accession>
<name>A0AAE1Y1W2_9LAMI</name>
<dbReference type="EMBL" id="JACGWO010000008">
    <property type="protein sequence ID" value="KAK4421987.1"/>
    <property type="molecule type" value="Genomic_DNA"/>
</dbReference>
<proteinExistence type="predicted"/>
<gene>
    <name evidence="2" type="ORF">Salat_2149400</name>
</gene>